<protein>
    <submittedName>
        <fullName evidence="1">Uncharacterized protein</fullName>
    </submittedName>
</protein>
<dbReference type="EMBL" id="ML996312">
    <property type="protein sequence ID" value="KAF2727787.1"/>
    <property type="molecule type" value="Genomic_DNA"/>
</dbReference>
<proteinExistence type="predicted"/>
<reference evidence="1" key="1">
    <citation type="journal article" date="2020" name="Stud. Mycol.">
        <title>101 Dothideomycetes genomes: a test case for predicting lifestyles and emergence of pathogens.</title>
        <authorList>
            <person name="Haridas S."/>
            <person name="Albert R."/>
            <person name="Binder M."/>
            <person name="Bloem J."/>
            <person name="Labutti K."/>
            <person name="Salamov A."/>
            <person name="Andreopoulos B."/>
            <person name="Baker S."/>
            <person name="Barry K."/>
            <person name="Bills G."/>
            <person name="Bluhm B."/>
            <person name="Cannon C."/>
            <person name="Castanera R."/>
            <person name="Culley D."/>
            <person name="Daum C."/>
            <person name="Ezra D."/>
            <person name="Gonzalez J."/>
            <person name="Henrissat B."/>
            <person name="Kuo A."/>
            <person name="Liang C."/>
            <person name="Lipzen A."/>
            <person name="Lutzoni F."/>
            <person name="Magnuson J."/>
            <person name="Mondo S."/>
            <person name="Nolan M."/>
            <person name="Ohm R."/>
            <person name="Pangilinan J."/>
            <person name="Park H.-J."/>
            <person name="Ramirez L."/>
            <person name="Alfaro M."/>
            <person name="Sun H."/>
            <person name="Tritt A."/>
            <person name="Yoshinaga Y."/>
            <person name="Zwiers L.-H."/>
            <person name="Turgeon B."/>
            <person name="Goodwin S."/>
            <person name="Spatafora J."/>
            <person name="Crous P."/>
            <person name="Grigoriev I."/>
        </authorList>
    </citation>
    <scope>NUCLEOTIDE SEQUENCE</scope>
    <source>
        <strain evidence="1">CBS 125425</strain>
    </source>
</reference>
<gene>
    <name evidence="1" type="ORF">EJ04DRAFT_128722</name>
</gene>
<keyword evidence="2" id="KW-1185">Reference proteome</keyword>
<dbReference type="Proteomes" id="UP000799444">
    <property type="component" value="Unassembled WGS sequence"/>
</dbReference>
<name>A0A9P4QI83_9PLEO</name>
<comment type="caution">
    <text evidence="1">The sequence shown here is derived from an EMBL/GenBank/DDBJ whole genome shotgun (WGS) entry which is preliminary data.</text>
</comment>
<organism evidence="1 2">
    <name type="scientific">Polyplosphaeria fusca</name>
    <dbReference type="NCBI Taxonomy" id="682080"/>
    <lineage>
        <taxon>Eukaryota</taxon>
        <taxon>Fungi</taxon>
        <taxon>Dikarya</taxon>
        <taxon>Ascomycota</taxon>
        <taxon>Pezizomycotina</taxon>
        <taxon>Dothideomycetes</taxon>
        <taxon>Pleosporomycetidae</taxon>
        <taxon>Pleosporales</taxon>
        <taxon>Tetraplosphaeriaceae</taxon>
        <taxon>Polyplosphaeria</taxon>
    </lineage>
</organism>
<dbReference type="AlphaFoldDB" id="A0A9P4QI83"/>
<accession>A0A9P4QI83</accession>
<evidence type="ECO:0000313" key="1">
    <source>
        <dbReference type="EMBL" id="KAF2727787.1"/>
    </source>
</evidence>
<sequence length="190" mass="21471">MSVTSTPCFIPQLQRTDHPLGVCRASPCPRSLEWLTGTSSVLLQTLASSSSPKRCFNAVTHPHRPPRDRHTLRRCTVTSDHGNDRPISVRQLLHFAPVVLQSAQTRPPLRLHGIATPCRQLCISSWASAQHPGSRNAFFFWLFTVGVHGPVTRQTRPQMTIPPFQRMNLRMPSSTSWRHVTFEHILTLEL</sequence>
<evidence type="ECO:0000313" key="2">
    <source>
        <dbReference type="Proteomes" id="UP000799444"/>
    </source>
</evidence>